<feature type="transmembrane region" description="Helical" evidence="1">
    <location>
        <begin position="161"/>
        <end position="185"/>
    </location>
</feature>
<keyword evidence="1" id="KW-0472">Membrane</keyword>
<dbReference type="Pfam" id="PF16933">
    <property type="entry name" value="PelG"/>
    <property type="match status" value="1"/>
</dbReference>
<feature type="transmembrane region" description="Helical" evidence="1">
    <location>
        <begin position="340"/>
        <end position="361"/>
    </location>
</feature>
<keyword evidence="1" id="KW-1133">Transmembrane helix</keyword>
<sequence length="489" mass="54609">MAGIGFELKKLFNRRGLFAAFRAYGYAGVVCTGPMLLGVVLLLGVMFLCDITGSSRHSRELLVCMITYTLLASLTVTSFLSMVVTRFIADQLYEENYEAVLPSFWGSSGLMLIVGGILYGVFLIFSGAGLLDGFLCFGFFGELIITWNAMSYLTAIKDYRGILLAFIAAIVVTFLTGWILLMTGIPHVEALLIAVSVGYGVMMVWDVALLYQYFPSGNVSAFFFLRWVDQFLPLAFTGLFINIGLFAHLVIMWMGPLQVKVQGLFVGAPYHDVPALIAFLTILVTTVNFVVSVEVNFYPKYRNYYSLFNDKGAIGDIKQAGKEMRKVLNMELKYTALKQLLTTALVISVGGILLEYLPLGFNDLMEGYFRTLCVGYGLYAVANTMLLLLLYFTDYKGALWSSGIFAAGTSVFTIISLFFPQVYYGFGFLAGCVAFFLFSVLRLDYYTKRLPYYILSVQPVVQEDKTGIFTELGYFLEKKLEGRQELEKI</sequence>
<feature type="transmembrane region" description="Helical" evidence="1">
    <location>
        <begin position="275"/>
        <end position="298"/>
    </location>
</feature>
<feature type="transmembrane region" description="Helical" evidence="1">
    <location>
        <begin position="61"/>
        <end position="89"/>
    </location>
</feature>
<evidence type="ECO:0000313" key="2">
    <source>
        <dbReference type="EMBL" id="CUO54714.1"/>
    </source>
</evidence>
<dbReference type="InterPro" id="IPR031617">
    <property type="entry name" value="PelG"/>
</dbReference>
<organism evidence="2 3">
    <name type="scientific">Blautia obeum</name>
    <dbReference type="NCBI Taxonomy" id="40520"/>
    <lineage>
        <taxon>Bacteria</taxon>
        <taxon>Bacillati</taxon>
        <taxon>Bacillota</taxon>
        <taxon>Clostridia</taxon>
        <taxon>Lachnospirales</taxon>
        <taxon>Lachnospiraceae</taxon>
        <taxon>Blautia</taxon>
    </lineage>
</organism>
<name>A0A174FWX6_9FIRM</name>
<dbReference type="AlphaFoldDB" id="A0A174FWX6"/>
<evidence type="ECO:0000313" key="3">
    <source>
        <dbReference type="Proteomes" id="UP000095409"/>
    </source>
</evidence>
<feature type="transmembrane region" description="Helical" evidence="1">
    <location>
        <begin position="231"/>
        <end position="255"/>
    </location>
</feature>
<reference evidence="2 3" key="1">
    <citation type="submission" date="2015-09" db="EMBL/GenBank/DDBJ databases">
        <authorList>
            <consortium name="Pathogen Informatics"/>
        </authorList>
    </citation>
    <scope>NUCLEOTIDE SEQUENCE [LARGE SCALE GENOMIC DNA]</scope>
    <source>
        <strain evidence="2 3">2789STDY5608837</strain>
    </source>
</reference>
<feature type="transmembrane region" description="Helical" evidence="1">
    <location>
        <begin position="191"/>
        <end position="211"/>
    </location>
</feature>
<dbReference type="Proteomes" id="UP000095409">
    <property type="component" value="Unassembled WGS sequence"/>
</dbReference>
<feature type="transmembrane region" description="Helical" evidence="1">
    <location>
        <begin position="367"/>
        <end position="392"/>
    </location>
</feature>
<dbReference type="RefSeq" id="WP_022388209.1">
    <property type="nucleotide sequence ID" value="NZ_CP176627.1"/>
</dbReference>
<gene>
    <name evidence="2" type="ORF">ERS852394_02443</name>
</gene>
<feature type="transmembrane region" description="Helical" evidence="1">
    <location>
        <begin position="23"/>
        <end position="49"/>
    </location>
</feature>
<feature type="transmembrane region" description="Helical" evidence="1">
    <location>
        <begin position="399"/>
        <end position="419"/>
    </location>
</feature>
<feature type="transmembrane region" description="Helical" evidence="1">
    <location>
        <begin position="109"/>
        <end position="140"/>
    </location>
</feature>
<dbReference type="EMBL" id="CYZD01000014">
    <property type="protein sequence ID" value="CUO54714.1"/>
    <property type="molecule type" value="Genomic_DNA"/>
</dbReference>
<proteinExistence type="predicted"/>
<feature type="transmembrane region" description="Helical" evidence="1">
    <location>
        <begin position="425"/>
        <end position="443"/>
    </location>
</feature>
<keyword evidence="1" id="KW-0812">Transmembrane</keyword>
<accession>A0A174FWX6</accession>
<evidence type="ECO:0000256" key="1">
    <source>
        <dbReference type="SAM" id="Phobius"/>
    </source>
</evidence>
<protein>
    <submittedName>
        <fullName evidence="2">Predicted membrane protein</fullName>
    </submittedName>
</protein>